<dbReference type="Pfam" id="PF14659">
    <property type="entry name" value="Phage_int_SAM_3"/>
    <property type="match status" value="1"/>
</dbReference>
<evidence type="ECO:0000313" key="8">
    <source>
        <dbReference type="EMBL" id="MBC1510604.1"/>
    </source>
</evidence>
<evidence type="ECO:0000256" key="5">
    <source>
        <dbReference type="PROSITE-ProRule" id="PRU01248"/>
    </source>
</evidence>
<evidence type="ECO:0000256" key="3">
    <source>
        <dbReference type="ARBA" id="ARBA00023125"/>
    </source>
</evidence>
<dbReference type="Gene3D" id="1.10.443.10">
    <property type="entry name" value="Intergrase catalytic core"/>
    <property type="match status" value="1"/>
</dbReference>
<keyword evidence="2" id="KW-0229">DNA integration</keyword>
<dbReference type="Gene3D" id="1.10.150.130">
    <property type="match status" value="1"/>
</dbReference>
<dbReference type="Pfam" id="PF00589">
    <property type="entry name" value="Phage_integrase"/>
    <property type="match status" value="1"/>
</dbReference>
<gene>
    <name evidence="8" type="ORF">HCJ59_11980</name>
</gene>
<evidence type="ECO:0000259" key="6">
    <source>
        <dbReference type="PROSITE" id="PS51898"/>
    </source>
</evidence>
<dbReference type="PROSITE" id="PS51900">
    <property type="entry name" value="CB"/>
    <property type="match status" value="1"/>
</dbReference>
<evidence type="ECO:0000256" key="2">
    <source>
        <dbReference type="ARBA" id="ARBA00022908"/>
    </source>
</evidence>
<name>A0ABR6SY33_9LIST</name>
<comment type="similarity">
    <text evidence="1">Belongs to the 'phage' integrase family.</text>
</comment>
<dbReference type="EMBL" id="JAASUB010000014">
    <property type="protein sequence ID" value="MBC1510604.1"/>
    <property type="molecule type" value="Genomic_DNA"/>
</dbReference>
<dbReference type="PANTHER" id="PTHR30349:SF64">
    <property type="entry name" value="PROPHAGE INTEGRASE INTD-RELATED"/>
    <property type="match status" value="1"/>
</dbReference>
<evidence type="ECO:0000256" key="1">
    <source>
        <dbReference type="ARBA" id="ARBA00008857"/>
    </source>
</evidence>
<dbReference type="PROSITE" id="PS51898">
    <property type="entry name" value="TYR_RECOMBINASE"/>
    <property type="match status" value="1"/>
</dbReference>
<keyword evidence="9" id="KW-1185">Reference proteome</keyword>
<evidence type="ECO:0000313" key="9">
    <source>
        <dbReference type="Proteomes" id="UP000587800"/>
    </source>
</evidence>
<dbReference type="SUPFAM" id="SSF56349">
    <property type="entry name" value="DNA breaking-rejoining enzymes"/>
    <property type="match status" value="1"/>
</dbReference>
<evidence type="ECO:0000256" key="4">
    <source>
        <dbReference type="ARBA" id="ARBA00023172"/>
    </source>
</evidence>
<dbReference type="PANTHER" id="PTHR30349">
    <property type="entry name" value="PHAGE INTEGRASE-RELATED"/>
    <property type="match status" value="1"/>
</dbReference>
<dbReference type="RefSeq" id="WP_185395692.1">
    <property type="nucleotide sequence ID" value="NZ_JAASTZ010000014.1"/>
</dbReference>
<keyword evidence="3 5" id="KW-0238">DNA-binding</keyword>
<organism evidence="8 9">
    <name type="scientific">Listeria immobilis</name>
    <dbReference type="NCBI Taxonomy" id="2713502"/>
    <lineage>
        <taxon>Bacteria</taxon>
        <taxon>Bacillati</taxon>
        <taxon>Bacillota</taxon>
        <taxon>Bacilli</taxon>
        <taxon>Bacillales</taxon>
        <taxon>Listeriaceae</taxon>
        <taxon>Listeria</taxon>
    </lineage>
</organism>
<proteinExistence type="inferred from homology"/>
<dbReference type="InterPro" id="IPR002104">
    <property type="entry name" value="Integrase_catalytic"/>
</dbReference>
<dbReference type="CDD" id="cd01189">
    <property type="entry name" value="INT_ICEBs1_C_like"/>
    <property type="match status" value="1"/>
</dbReference>
<reference evidence="8 9" key="1">
    <citation type="submission" date="2020-03" db="EMBL/GenBank/DDBJ databases">
        <title>Soil Listeria distribution.</title>
        <authorList>
            <person name="Liao J."/>
            <person name="Wiedmann M."/>
        </authorList>
    </citation>
    <scope>NUCLEOTIDE SEQUENCE [LARGE SCALE GENOMIC DNA]</scope>
    <source>
        <strain evidence="8 9">FSL L7-1515</strain>
    </source>
</reference>
<comment type="caution">
    <text evidence="8">The sequence shown here is derived from an EMBL/GenBank/DDBJ whole genome shotgun (WGS) entry which is preliminary data.</text>
</comment>
<dbReference type="InterPro" id="IPR011010">
    <property type="entry name" value="DNA_brk_join_enz"/>
</dbReference>
<keyword evidence="4" id="KW-0233">DNA recombination</keyword>
<dbReference type="Proteomes" id="UP000587800">
    <property type="component" value="Unassembled WGS sequence"/>
</dbReference>
<accession>A0ABR6SY33</accession>
<feature type="domain" description="Tyr recombinase" evidence="6">
    <location>
        <begin position="182"/>
        <end position="378"/>
    </location>
</feature>
<dbReference type="InterPro" id="IPR004107">
    <property type="entry name" value="Integrase_SAM-like_N"/>
</dbReference>
<sequence>MANKKRYVGSIEKLKTGWRLRVTVGYNEKGTPIKRSKMTKTKSAKEREKELNRFIEELERNGYEAPSRLTFKEFVEKEWLPKHAQRHLAYKTYNEYYSQIKRRLYPEIGGIQLNKLSTLQIVNLIDKLQKPDANLVTGEVLSARTVRHIYFALSSVLETAVEWKVLTANPTKGIKLPRVKKRPPSIFTPENVAQLDRALAKEPIQMQAMIYIALVTGCREAELAALEWKHIDFVENEILFEQTAITIVGEGVSIKSETKNGETGRVDIPTWLSALLESYRPLTLPGTGGWAGHHFLFADSNGKPFRPDSYYQRWKRLIERHDLPSIRFHDLRHTSATLLLNSGLDIKVIQERLRHKSFNTTADIYSHVLKEKQQEAANTFKNPFT</sequence>
<protein>
    <submittedName>
        <fullName evidence="8">Tyrosine-type recombinase/integrase</fullName>
    </submittedName>
</protein>
<dbReference type="InterPro" id="IPR010998">
    <property type="entry name" value="Integrase_recombinase_N"/>
</dbReference>
<dbReference type="InterPro" id="IPR050090">
    <property type="entry name" value="Tyrosine_recombinase_XerCD"/>
</dbReference>
<dbReference type="InterPro" id="IPR013762">
    <property type="entry name" value="Integrase-like_cat_sf"/>
</dbReference>
<evidence type="ECO:0000259" key="7">
    <source>
        <dbReference type="PROSITE" id="PS51900"/>
    </source>
</evidence>
<dbReference type="InterPro" id="IPR044068">
    <property type="entry name" value="CB"/>
</dbReference>
<feature type="domain" description="Core-binding (CB)" evidence="7">
    <location>
        <begin position="69"/>
        <end position="161"/>
    </location>
</feature>